<keyword evidence="2" id="KW-0560">Oxidoreductase</keyword>
<dbReference type="PROSITE" id="PS00061">
    <property type="entry name" value="ADH_SHORT"/>
    <property type="match status" value="1"/>
</dbReference>
<dbReference type="EC" id="1.1.1.340" evidence="2"/>
<evidence type="ECO:0000256" key="1">
    <source>
        <dbReference type="ARBA" id="ARBA00006484"/>
    </source>
</evidence>
<dbReference type="EMBL" id="CP017641">
    <property type="protein sequence ID" value="APZ90927.1"/>
    <property type="molecule type" value="Genomic_DNA"/>
</dbReference>
<dbReference type="InterPro" id="IPR036291">
    <property type="entry name" value="NAD(P)-bd_dom_sf"/>
</dbReference>
<dbReference type="InterPro" id="IPR002347">
    <property type="entry name" value="SDR_fam"/>
</dbReference>
<dbReference type="Pfam" id="PF00106">
    <property type="entry name" value="adh_short"/>
    <property type="match status" value="1"/>
</dbReference>
<organism evidence="2 3">
    <name type="scientific">Fuerstiella marisgermanici</name>
    <dbReference type="NCBI Taxonomy" id="1891926"/>
    <lineage>
        <taxon>Bacteria</taxon>
        <taxon>Pseudomonadati</taxon>
        <taxon>Planctomycetota</taxon>
        <taxon>Planctomycetia</taxon>
        <taxon>Planctomycetales</taxon>
        <taxon>Planctomycetaceae</taxon>
        <taxon>Fuerstiella</taxon>
    </lineage>
</organism>
<dbReference type="RefSeq" id="WP_077022753.1">
    <property type="nucleotide sequence ID" value="NZ_CP017641.1"/>
</dbReference>
<comment type="similarity">
    <text evidence="1">Belongs to the short-chain dehydrogenases/reductases (SDR) family.</text>
</comment>
<dbReference type="InterPro" id="IPR020904">
    <property type="entry name" value="Sc_DH/Rdtase_CS"/>
</dbReference>
<reference evidence="2 3" key="1">
    <citation type="journal article" date="2016" name="Front. Microbiol.">
        <title>Fuerstia marisgermanicae gen. nov., sp. nov., an Unusual Member of the Phylum Planctomycetes from the German Wadden Sea.</title>
        <authorList>
            <person name="Kohn T."/>
            <person name="Heuer A."/>
            <person name="Jogler M."/>
            <person name="Vollmers J."/>
            <person name="Boedeker C."/>
            <person name="Bunk B."/>
            <person name="Rast P."/>
            <person name="Borchert D."/>
            <person name="Glockner I."/>
            <person name="Freese H.M."/>
            <person name="Klenk H.P."/>
            <person name="Overmann J."/>
            <person name="Kaster A.K."/>
            <person name="Rohde M."/>
            <person name="Wiegand S."/>
            <person name="Jogler C."/>
        </authorList>
    </citation>
    <scope>NUCLEOTIDE SEQUENCE [LARGE SCALE GENOMIC DNA]</scope>
    <source>
        <strain evidence="2 3">NH11</strain>
    </source>
</reference>
<dbReference type="AlphaFoldDB" id="A0A1P8WA44"/>
<evidence type="ECO:0000313" key="2">
    <source>
        <dbReference type="EMBL" id="APZ90927.1"/>
    </source>
</evidence>
<sequence length="263" mass="28668">MELREKVVVVTGGGNGIGAALCRRFAAEQAAKVVVSDIDMANAEAVAKEIGGLAIQCDVADESSIQALVKQTVDECGRIDVFCSNAGITVKGGIESPNEDWMQMWDVNVMSRLYAARAVVPMMLEQGSGYLVHTASAAGVLTEIGSASYSVTKHADVALAEWLSVCYGRQGINVSCVCPLGVTTDFLDNDDPIHRYLHLHAITADDVAESVVNGMREKQFLILPHPEVAEFFSLKTDDHDRWIRGMQRLRQKLTREMKKRDAA</sequence>
<accession>A0A1P8WA44</accession>
<dbReference type="PRINTS" id="PR00081">
    <property type="entry name" value="GDHRDH"/>
</dbReference>
<gene>
    <name evidence="2" type="primary">ptlF</name>
    <name evidence="2" type="ORF">Fuma_00511</name>
</gene>
<dbReference type="OrthoDB" id="210852at2"/>
<dbReference type="PANTHER" id="PTHR42760">
    <property type="entry name" value="SHORT-CHAIN DEHYDROGENASES/REDUCTASES FAMILY MEMBER"/>
    <property type="match status" value="1"/>
</dbReference>
<dbReference type="Gene3D" id="3.40.50.720">
    <property type="entry name" value="NAD(P)-binding Rossmann-like Domain"/>
    <property type="match status" value="1"/>
</dbReference>
<keyword evidence="3" id="KW-1185">Reference proteome</keyword>
<dbReference type="STRING" id="1891926.Fuma_00511"/>
<dbReference type="CDD" id="cd05233">
    <property type="entry name" value="SDR_c"/>
    <property type="match status" value="1"/>
</dbReference>
<protein>
    <submittedName>
        <fullName evidence="2">1-deoxy-11-beta-hydroxypentalenate dehydrogenase</fullName>
        <ecNumber evidence="2">1.1.1.340</ecNumber>
    </submittedName>
</protein>
<dbReference type="Proteomes" id="UP000187735">
    <property type="component" value="Chromosome"/>
</dbReference>
<evidence type="ECO:0000313" key="3">
    <source>
        <dbReference type="Proteomes" id="UP000187735"/>
    </source>
</evidence>
<dbReference type="KEGG" id="fmr:Fuma_00511"/>
<dbReference type="SUPFAM" id="SSF51735">
    <property type="entry name" value="NAD(P)-binding Rossmann-fold domains"/>
    <property type="match status" value="1"/>
</dbReference>
<dbReference type="GO" id="GO:0016616">
    <property type="term" value="F:oxidoreductase activity, acting on the CH-OH group of donors, NAD or NADP as acceptor"/>
    <property type="evidence" value="ECO:0007669"/>
    <property type="project" value="TreeGrafter"/>
</dbReference>
<proteinExistence type="inferred from homology"/>
<name>A0A1P8WA44_9PLAN</name>